<evidence type="ECO:0000256" key="2">
    <source>
        <dbReference type="ARBA" id="ARBA00009965"/>
    </source>
</evidence>
<evidence type="ECO:0000256" key="6">
    <source>
        <dbReference type="SAM" id="MobiDB-lite"/>
    </source>
</evidence>
<dbReference type="GeneID" id="123397542"/>
<evidence type="ECO:0000256" key="5">
    <source>
        <dbReference type="ARBA" id="ARBA00023136"/>
    </source>
</evidence>
<protein>
    <submittedName>
        <fullName evidence="8">Predicted protein</fullName>
    </submittedName>
</protein>
<evidence type="ECO:0000256" key="7">
    <source>
        <dbReference type="SAM" id="Phobius"/>
    </source>
</evidence>
<keyword evidence="5 7" id="KW-0472">Membrane</keyword>
<dbReference type="GO" id="GO:0006879">
    <property type="term" value="P:intracellular iron ion homeostasis"/>
    <property type="evidence" value="ECO:0000318"/>
    <property type="project" value="GO_Central"/>
</dbReference>
<dbReference type="GO" id="GO:0005384">
    <property type="term" value="F:manganese ion transmembrane transporter activity"/>
    <property type="evidence" value="ECO:0000318"/>
    <property type="project" value="GO_Central"/>
</dbReference>
<dbReference type="GO" id="GO:0006828">
    <property type="term" value="P:manganese ion transport"/>
    <property type="evidence" value="ECO:0000318"/>
    <property type="project" value="GO_Central"/>
</dbReference>
<dbReference type="PRINTS" id="PR00447">
    <property type="entry name" value="NATRESASSCMP"/>
</dbReference>
<comment type="similarity">
    <text evidence="2">Belongs to the NRAMP (TC 2.A.55) family.</text>
</comment>
<dbReference type="OrthoDB" id="409173at2759"/>
<sequence length="547" mass="58996">MSAHAGSGAAGDAGAARADDEALALLPASAPGGDHGDGGSSSGREEEEDLEERAFEASEKVIVSISDDPDADADLEAQLASSSGSPPFSWRKLWLFTGPGFLMSIAFLDPGNLEGDLQAGAAAGDTLLWLLMWATAMGLLVQLLAARLGVATGRHLAELCRDEYPDWARRALWLMAEVAMVGADIQEVIGSAIAIKILSNGYLPLWAGVVITALDCFIFLSLENYGVRKLEAVFAVLIATMAVSFAWMFTDTKPNGKDLLIGILVPKLSSKTIRQAVGVVGCVIMPHNVFLHSALVQSRKIDPKKEYQVREALRYYSIESTVALAISFMINLFVTTVFAKGFYGSKEAGSIGLENAGQYLQEKFGGGFLPILYIWGIGLLAAGQSSTITGTYAGQFIMGGFLNLRLKKWLRALITRSFAIVPTIIVALFFDSSDALDVLNEWLNVLQSIQIPFALIPLITLVSKEQVMGVFRIGRKMQAVTWTVAALLITINGYLLVDFFSSEIRGPLYGSVLCVAVLAYASFVLYLILRGTEISNQMIVAIRKRLS</sequence>
<dbReference type="ExpressionAtlas" id="F2EHM2">
    <property type="expression patterns" value="baseline"/>
</dbReference>
<dbReference type="GO" id="GO:0005802">
    <property type="term" value="C:trans-Golgi network"/>
    <property type="evidence" value="ECO:0000318"/>
    <property type="project" value="GO_Central"/>
</dbReference>
<gene>
    <name evidence="9" type="primary">LOC123397542</name>
</gene>
<dbReference type="EMBL" id="AK375649">
    <property type="protein sequence ID" value="BAK06844.1"/>
    <property type="molecule type" value="mRNA"/>
</dbReference>
<feature type="transmembrane region" description="Helical" evidence="7">
    <location>
        <begin position="509"/>
        <end position="529"/>
    </location>
</feature>
<evidence type="ECO:0000313" key="9">
    <source>
        <dbReference type="EnsemblPlants" id="HORVU.MOREX.r3.5HG0439330.1"/>
    </source>
</evidence>
<feature type="transmembrane region" description="Helical" evidence="7">
    <location>
        <begin position="201"/>
        <end position="220"/>
    </location>
</feature>
<reference evidence="9" key="4">
    <citation type="submission" date="2022-01" db="UniProtKB">
        <authorList>
            <consortium name="EnsemblPlants"/>
        </authorList>
    </citation>
    <scope>IDENTIFICATION</scope>
    <source>
        <strain evidence="9">subsp. vulgare</strain>
    </source>
</reference>
<dbReference type="Pfam" id="PF01566">
    <property type="entry name" value="Nramp"/>
    <property type="match status" value="1"/>
</dbReference>
<evidence type="ECO:0000256" key="4">
    <source>
        <dbReference type="ARBA" id="ARBA00022989"/>
    </source>
</evidence>
<keyword evidence="4 7" id="KW-1133">Transmembrane helix</keyword>
<dbReference type="NCBIfam" id="TIGR01197">
    <property type="entry name" value="nramp"/>
    <property type="match status" value="1"/>
</dbReference>
<dbReference type="InterPro" id="IPR001046">
    <property type="entry name" value="NRAMP_fam"/>
</dbReference>
<keyword evidence="3 7" id="KW-0812">Transmembrane</keyword>
<feature type="transmembrane region" description="Helical" evidence="7">
    <location>
        <begin position="372"/>
        <end position="397"/>
    </location>
</feature>
<evidence type="ECO:0000313" key="10">
    <source>
        <dbReference type="Proteomes" id="UP000011116"/>
    </source>
</evidence>
<evidence type="ECO:0000256" key="3">
    <source>
        <dbReference type="ARBA" id="ARBA00022692"/>
    </source>
</evidence>
<feature type="transmembrane region" description="Helical" evidence="7">
    <location>
        <begin position="171"/>
        <end position="195"/>
    </location>
</feature>
<dbReference type="EnsemblPlants" id="HORVU.MOREX.r3.5HG0439330.1">
    <property type="protein sequence ID" value="HORVU.MOREX.r3.5HG0439330.1"/>
    <property type="gene ID" value="HORVU.MOREX.r3.5HG0439330"/>
</dbReference>
<feature type="transmembrane region" description="Helical" evidence="7">
    <location>
        <begin position="128"/>
        <end position="150"/>
    </location>
</feature>
<name>F2EHM2_HORVV</name>
<feature type="compositionally biased region" description="Low complexity" evidence="6">
    <location>
        <begin position="1"/>
        <end position="16"/>
    </location>
</feature>
<dbReference type="Gramene" id="HORVU.MOREX.r3.5HG0439330.1">
    <property type="protein sequence ID" value="HORVU.MOREX.r3.5HG0439330.1"/>
    <property type="gene ID" value="HORVU.MOREX.r3.5HG0439330"/>
</dbReference>
<feature type="transmembrane region" description="Helical" evidence="7">
    <location>
        <begin position="276"/>
        <end position="295"/>
    </location>
</feature>
<dbReference type="PANTHER" id="PTHR11706:SF104">
    <property type="entry name" value="METAL TRANSPORTER NRAMP2"/>
    <property type="match status" value="1"/>
</dbReference>
<feature type="compositionally biased region" description="Low complexity" evidence="6">
    <location>
        <begin position="23"/>
        <end position="32"/>
    </location>
</feature>
<dbReference type="Proteomes" id="UP000011116">
    <property type="component" value="Chromosome 5H"/>
</dbReference>
<proteinExistence type="evidence at transcript level"/>
<evidence type="ECO:0000313" key="8">
    <source>
        <dbReference type="EMBL" id="BAK06844.1"/>
    </source>
</evidence>
<reference evidence="10" key="2">
    <citation type="journal article" date="2012" name="Nature">
        <title>A physical, genetic and functional sequence assembly of the barley genome.</title>
        <authorList>
            <consortium name="The International Barley Genome Sequencing Consortium"/>
            <person name="Mayer K.F."/>
            <person name="Waugh R."/>
            <person name="Brown J.W."/>
            <person name="Schulman A."/>
            <person name="Langridge P."/>
            <person name="Platzer M."/>
            <person name="Fincher G.B."/>
            <person name="Muehlbauer G.J."/>
            <person name="Sato K."/>
            <person name="Close T.J."/>
            <person name="Wise R.P."/>
            <person name="Stein N."/>
        </authorList>
    </citation>
    <scope>NUCLEOTIDE SEQUENCE [LARGE SCALE GENOMIC DNA]</scope>
    <source>
        <strain evidence="10">cv. Morex</strain>
    </source>
</reference>
<reference evidence="9" key="3">
    <citation type="submission" date="2020-10" db="EMBL/GenBank/DDBJ databases">
        <authorList>
            <person name="Scholz U."/>
            <person name="Mascher M."/>
            <person name="Fiebig A."/>
        </authorList>
    </citation>
    <scope>NUCLEOTIDE SEQUENCE [LARGE SCALE GENOMIC DNA]</scope>
    <source>
        <strain evidence="9">cv. Morex</strain>
    </source>
</reference>
<feature type="region of interest" description="Disordered" evidence="6">
    <location>
        <begin position="1"/>
        <end position="54"/>
    </location>
</feature>
<dbReference type="HAMAP" id="MF_00221">
    <property type="entry name" value="NRAMP"/>
    <property type="match status" value="1"/>
</dbReference>
<dbReference type="RefSeq" id="XP_044948005.1">
    <property type="nucleotide sequence ID" value="XM_045092070.1"/>
</dbReference>
<feature type="transmembrane region" description="Helical" evidence="7">
    <location>
        <begin position="316"/>
        <end position="339"/>
    </location>
</feature>
<dbReference type="PANTHER" id="PTHR11706">
    <property type="entry name" value="SOLUTE CARRIER PROTEIN FAMILY 11 MEMBER"/>
    <property type="match status" value="1"/>
</dbReference>
<keyword evidence="10" id="KW-1185">Reference proteome</keyword>
<dbReference type="GO" id="GO:0030026">
    <property type="term" value="P:intracellular manganese ion homeostasis"/>
    <property type="evidence" value="ECO:0000318"/>
    <property type="project" value="GO_Central"/>
</dbReference>
<dbReference type="AlphaFoldDB" id="F2EHM2"/>
<feature type="transmembrane region" description="Helical" evidence="7">
    <location>
        <begin position="232"/>
        <end position="250"/>
    </location>
</feature>
<feature type="transmembrane region" description="Helical" evidence="7">
    <location>
        <begin position="479"/>
        <end position="497"/>
    </location>
</feature>
<feature type="transmembrane region" description="Helical" evidence="7">
    <location>
        <begin position="442"/>
        <end position="459"/>
    </location>
</feature>
<dbReference type="STRING" id="112509.F2EHM2"/>
<feature type="transmembrane region" description="Helical" evidence="7">
    <location>
        <begin position="409"/>
        <end position="430"/>
    </location>
</feature>
<reference evidence="8" key="1">
    <citation type="journal article" date="2011" name="Plant Physiol.">
        <title>Comprehensive sequence analysis of 24,783 barley full-length cDNAs derived from 12 clone libraries.</title>
        <authorList>
            <person name="Matsumoto T."/>
            <person name="Tanaka T."/>
            <person name="Sakai H."/>
            <person name="Amano N."/>
            <person name="Kanamori H."/>
            <person name="Kurita K."/>
            <person name="Kikuta A."/>
            <person name="Kamiya K."/>
            <person name="Yamamoto M."/>
            <person name="Ikawa H."/>
            <person name="Fujii N."/>
            <person name="Hori K."/>
            <person name="Itoh T."/>
            <person name="Sato K."/>
        </authorList>
    </citation>
    <scope>NUCLEOTIDE SEQUENCE</scope>
    <source>
        <tissue evidence="8">Seed</tissue>
    </source>
</reference>
<evidence type="ECO:0000256" key="1">
    <source>
        <dbReference type="ARBA" id="ARBA00004141"/>
    </source>
</evidence>
<accession>F2EHM2</accession>
<dbReference type="GO" id="GO:0034755">
    <property type="term" value="P:iron ion transmembrane transport"/>
    <property type="evidence" value="ECO:0000318"/>
    <property type="project" value="GO_Central"/>
</dbReference>
<dbReference type="NCBIfam" id="NF037982">
    <property type="entry name" value="Nramp_1"/>
    <property type="match status" value="1"/>
</dbReference>
<organism evidence="8">
    <name type="scientific">Hordeum vulgare subsp. vulgare</name>
    <name type="common">Domesticated barley</name>
    <dbReference type="NCBI Taxonomy" id="112509"/>
    <lineage>
        <taxon>Eukaryota</taxon>
        <taxon>Viridiplantae</taxon>
        <taxon>Streptophyta</taxon>
        <taxon>Embryophyta</taxon>
        <taxon>Tracheophyta</taxon>
        <taxon>Spermatophyta</taxon>
        <taxon>Magnoliopsida</taxon>
        <taxon>Liliopsida</taxon>
        <taxon>Poales</taxon>
        <taxon>Poaceae</taxon>
        <taxon>BOP clade</taxon>
        <taxon>Pooideae</taxon>
        <taxon>Triticodae</taxon>
        <taxon>Triticeae</taxon>
        <taxon>Hordeinae</taxon>
        <taxon>Hordeum</taxon>
    </lineage>
</organism>
<comment type="subcellular location">
    <subcellularLocation>
        <location evidence="1">Membrane</location>
        <topology evidence="1">Multi-pass membrane protein</topology>
    </subcellularLocation>
</comment>
<dbReference type="GO" id="GO:0016020">
    <property type="term" value="C:membrane"/>
    <property type="evidence" value="ECO:0007669"/>
    <property type="project" value="UniProtKB-SubCell"/>
</dbReference>
<dbReference type="SMR" id="F2EHM2"/>